<dbReference type="KEGG" id="plj:28893583"/>
<keyword evidence="2" id="KW-0418">Kinase</keyword>
<proteinExistence type="predicted"/>
<sequence>MDISVYAVRAEDIDVLSTFQIANFFRRHKSITRDGCNHRAATIVEGPVSPTPVQGQTSYTVVADSGHQRKVVQFRNSALNVDIVHQARQTYGDFVPNCEFRGMLSDLYMYEMDLVAGVAFCRARRQLLAPGMEQHLLRTVEDFARFFASAWTNRPGLKQSPDVARALFAHYSKILDQLSQGLPDRFQLKLDEIRRGLPLLFRSDYPMVLNHDDLLEMNIHVNEDTGCITGIVDWADAKITPFGTSLGGLETVLGVQTSSSWFFHPDHNFLREKFWSKFYGLIGHLADDDRRAIEVGRMFGLFRTHGFDRRPEKKNALPLAEGDPDLVCLEAFCLP</sequence>
<evidence type="ECO:0000259" key="1">
    <source>
        <dbReference type="Pfam" id="PF01636"/>
    </source>
</evidence>
<evidence type="ECO:0000313" key="2">
    <source>
        <dbReference type="EMBL" id="OAQ61304.1"/>
    </source>
</evidence>
<protein>
    <submittedName>
        <fullName evidence="2">Protein kinase-like protein</fullName>
    </submittedName>
</protein>
<gene>
    <name evidence="2" type="ORF">VFPFJ_11467</name>
</gene>
<dbReference type="InterPro" id="IPR002575">
    <property type="entry name" value="Aminoglycoside_PTrfase"/>
</dbReference>
<dbReference type="Pfam" id="PF01636">
    <property type="entry name" value="APH"/>
    <property type="match status" value="1"/>
</dbReference>
<accession>A0A179F761</accession>
<evidence type="ECO:0000313" key="3">
    <source>
        <dbReference type="Proteomes" id="UP000078340"/>
    </source>
</evidence>
<dbReference type="GeneID" id="28893583"/>
<comment type="caution">
    <text evidence="2">The sequence shown here is derived from an EMBL/GenBank/DDBJ whole genome shotgun (WGS) entry which is preliminary data.</text>
</comment>
<reference evidence="2 3" key="1">
    <citation type="submission" date="2016-02" db="EMBL/GenBank/DDBJ databases">
        <title>Biosynthesis of antibiotic leucinostatins and their inhibition on Phytophthora in bio-control Purpureocillium lilacinum.</title>
        <authorList>
            <person name="Wang G."/>
            <person name="Liu Z."/>
            <person name="Lin R."/>
            <person name="Li E."/>
            <person name="Mao Z."/>
            <person name="Ling J."/>
            <person name="Yin W."/>
            <person name="Xie B."/>
        </authorList>
    </citation>
    <scope>NUCLEOTIDE SEQUENCE [LARGE SCALE GENOMIC DNA]</scope>
    <source>
        <strain evidence="2">PLFJ-1</strain>
    </source>
</reference>
<dbReference type="EMBL" id="LSBI01000038">
    <property type="protein sequence ID" value="OAQ61304.1"/>
    <property type="molecule type" value="Genomic_DNA"/>
</dbReference>
<dbReference type="GO" id="GO:0016301">
    <property type="term" value="F:kinase activity"/>
    <property type="evidence" value="ECO:0007669"/>
    <property type="project" value="UniProtKB-KW"/>
</dbReference>
<dbReference type="AlphaFoldDB" id="A0A179F761"/>
<feature type="domain" description="Aminoglycoside phosphotransferase" evidence="1">
    <location>
        <begin position="142"/>
        <end position="243"/>
    </location>
</feature>
<keyword evidence="2" id="KW-0808">Transferase</keyword>
<dbReference type="Proteomes" id="UP000078340">
    <property type="component" value="Unassembled WGS sequence"/>
</dbReference>
<dbReference type="InterPro" id="IPR011009">
    <property type="entry name" value="Kinase-like_dom_sf"/>
</dbReference>
<dbReference type="Gene3D" id="3.90.1200.10">
    <property type="match status" value="1"/>
</dbReference>
<dbReference type="STRING" id="33203.A0A179F761"/>
<name>A0A179F761_PURLI</name>
<dbReference type="SUPFAM" id="SSF56112">
    <property type="entry name" value="Protein kinase-like (PK-like)"/>
    <property type="match status" value="1"/>
</dbReference>
<dbReference type="OMA" id="VPGPAFC"/>
<organism evidence="2 3">
    <name type="scientific">Purpureocillium lilacinum</name>
    <name type="common">Paecilomyces lilacinus</name>
    <dbReference type="NCBI Taxonomy" id="33203"/>
    <lineage>
        <taxon>Eukaryota</taxon>
        <taxon>Fungi</taxon>
        <taxon>Dikarya</taxon>
        <taxon>Ascomycota</taxon>
        <taxon>Pezizomycotina</taxon>
        <taxon>Sordariomycetes</taxon>
        <taxon>Hypocreomycetidae</taxon>
        <taxon>Hypocreales</taxon>
        <taxon>Ophiocordycipitaceae</taxon>
        <taxon>Purpureocillium</taxon>
    </lineage>
</organism>